<name>A0AAN9GLT9_9CAEN</name>
<organism evidence="2 3">
    <name type="scientific">Littorina saxatilis</name>
    <dbReference type="NCBI Taxonomy" id="31220"/>
    <lineage>
        <taxon>Eukaryota</taxon>
        <taxon>Metazoa</taxon>
        <taxon>Spiralia</taxon>
        <taxon>Lophotrochozoa</taxon>
        <taxon>Mollusca</taxon>
        <taxon>Gastropoda</taxon>
        <taxon>Caenogastropoda</taxon>
        <taxon>Littorinimorpha</taxon>
        <taxon>Littorinoidea</taxon>
        <taxon>Littorinidae</taxon>
        <taxon>Littorina</taxon>
    </lineage>
</organism>
<evidence type="ECO:0000256" key="1">
    <source>
        <dbReference type="SAM" id="SignalP"/>
    </source>
</evidence>
<feature type="signal peptide" evidence="1">
    <location>
        <begin position="1"/>
        <end position="24"/>
    </location>
</feature>
<evidence type="ECO:0000313" key="2">
    <source>
        <dbReference type="EMBL" id="KAK7113297.1"/>
    </source>
</evidence>
<dbReference type="Proteomes" id="UP001374579">
    <property type="component" value="Unassembled WGS sequence"/>
</dbReference>
<comment type="caution">
    <text evidence="2">The sequence shown here is derived from an EMBL/GenBank/DDBJ whole genome shotgun (WGS) entry which is preliminary data.</text>
</comment>
<dbReference type="AlphaFoldDB" id="A0AAN9GLT9"/>
<evidence type="ECO:0000313" key="3">
    <source>
        <dbReference type="Proteomes" id="UP001374579"/>
    </source>
</evidence>
<sequence>MSGSSSRWLLGAILVLLCVDQGSCQYFKQFYNQMWGVNRREQGSVKIPSTSASALPLPSLTSATNVATRTSRDYLSGLLPPGRAYGRFNNQRWSGDILARGHRPTGSPGMETSPPRAVEAVESATGMFPEASPPEPAVSLPSGTVLSLEGIPRTALEYISSLPSPGRSGRFYNQRWRGDRGRPGLPGREITPPNTELVWLPPGMTLSPEGIPKSALVVRTGDPDYTRFRQIFLRQLCNNLLNGPRAAEFSFCFSLLNF</sequence>
<proteinExistence type="predicted"/>
<dbReference type="EMBL" id="JBAMIC010000002">
    <property type="protein sequence ID" value="KAK7113297.1"/>
    <property type="molecule type" value="Genomic_DNA"/>
</dbReference>
<keyword evidence="3" id="KW-1185">Reference proteome</keyword>
<gene>
    <name evidence="2" type="ORF">V1264_012609</name>
</gene>
<reference evidence="2 3" key="1">
    <citation type="submission" date="2024-02" db="EMBL/GenBank/DDBJ databases">
        <title>Chromosome-scale genome assembly of the rough periwinkle Littorina saxatilis.</title>
        <authorList>
            <person name="De Jode A."/>
            <person name="Faria R."/>
            <person name="Formenti G."/>
            <person name="Sims Y."/>
            <person name="Smith T.P."/>
            <person name="Tracey A."/>
            <person name="Wood J.M.D."/>
            <person name="Zagrodzka Z.B."/>
            <person name="Johannesson K."/>
            <person name="Butlin R.K."/>
            <person name="Leder E.H."/>
        </authorList>
    </citation>
    <scope>NUCLEOTIDE SEQUENCE [LARGE SCALE GENOMIC DNA]</scope>
    <source>
        <strain evidence="2">Snail1</strain>
        <tissue evidence="2">Muscle</tissue>
    </source>
</reference>
<protein>
    <submittedName>
        <fullName evidence="2">Uncharacterized protein</fullName>
    </submittedName>
</protein>
<feature type="chain" id="PRO_5042976837" evidence="1">
    <location>
        <begin position="25"/>
        <end position="258"/>
    </location>
</feature>
<accession>A0AAN9GLT9</accession>
<keyword evidence="1" id="KW-0732">Signal</keyword>